<dbReference type="Pfam" id="PF13563">
    <property type="entry name" value="2_5_RNA_ligase2"/>
    <property type="match status" value="1"/>
</dbReference>
<name>A0A1R4K1H4_9ACTN</name>
<evidence type="ECO:0000313" key="1">
    <source>
        <dbReference type="EMBL" id="SJN38052.1"/>
    </source>
</evidence>
<accession>A0A1R4K1H4</accession>
<dbReference type="STRING" id="1255658.FM114_10785"/>
<dbReference type="Proteomes" id="UP000188342">
    <property type="component" value="Unassembled WGS sequence"/>
</dbReference>
<sequence>MPQWPGHAVLQVPVPELEDFVRERTAHYDTGFLGASEVPGQCHVHAHVTALGPFLSPPDVRIVRGIAARTAAFGHTLSRIEVFPDGIIHAVPEPKAPFRALTAAMREAFPEVIPYGGLHEVNPHVTLDAVGPGVDVEWVRECLSRVLPCSSRAEALDLVWYEQGNTRLMERFALA</sequence>
<reference evidence="1 2" key="1">
    <citation type="submission" date="2017-02" db="EMBL/GenBank/DDBJ databases">
        <authorList>
            <person name="Peterson S.W."/>
        </authorList>
    </citation>
    <scope>NUCLEOTIDE SEQUENCE [LARGE SCALE GENOMIC DNA]</scope>
    <source>
        <strain evidence="1 2">LSP_Lj1</strain>
    </source>
</reference>
<evidence type="ECO:0008006" key="3">
    <source>
        <dbReference type="Google" id="ProtNLM"/>
    </source>
</evidence>
<gene>
    <name evidence="1" type="ORF">FM114_10785</name>
</gene>
<evidence type="ECO:0000313" key="2">
    <source>
        <dbReference type="Proteomes" id="UP000188342"/>
    </source>
</evidence>
<dbReference type="InterPro" id="IPR009097">
    <property type="entry name" value="Cyclic_Pdiesterase"/>
</dbReference>
<dbReference type="OrthoDB" id="2082235at2"/>
<dbReference type="EMBL" id="FUKQ01000040">
    <property type="protein sequence ID" value="SJN38052.1"/>
    <property type="molecule type" value="Genomic_DNA"/>
</dbReference>
<dbReference type="Gene3D" id="3.90.1140.10">
    <property type="entry name" value="Cyclic phosphodiesterase"/>
    <property type="match status" value="1"/>
</dbReference>
<dbReference type="SUPFAM" id="SSF55144">
    <property type="entry name" value="LigT-like"/>
    <property type="match status" value="1"/>
</dbReference>
<keyword evidence="2" id="KW-1185">Reference proteome</keyword>
<dbReference type="AlphaFoldDB" id="A0A1R4K1H4"/>
<protein>
    <recommendedName>
        <fullName evidence="3">2'-5' RNA ligase family protein</fullName>
    </recommendedName>
</protein>
<organism evidence="1 2">
    <name type="scientific">Luteococcus japonicus LSP_Lj1</name>
    <dbReference type="NCBI Taxonomy" id="1255658"/>
    <lineage>
        <taxon>Bacteria</taxon>
        <taxon>Bacillati</taxon>
        <taxon>Actinomycetota</taxon>
        <taxon>Actinomycetes</taxon>
        <taxon>Propionibacteriales</taxon>
        <taxon>Propionibacteriaceae</taxon>
        <taxon>Luteococcus</taxon>
    </lineage>
</organism>
<proteinExistence type="predicted"/>
<dbReference type="RefSeq" id="WP_094765162.1">
    <property type="nucleotide sequence ID" value="NZ_FUKQ01000040.1"/>
</dbReference>